<gene>
    <name evidence="2" type="ORF">BDV96DRAFT_578159</name>
</gene>
<name>A0A6A5Z3K7_9PLEO</name>
<evidence type="ECO:0000313" key="2">
    <source>
        <dbReference type="EMBL" id="KAF2113646.1"/>
    </source>
</evidence>
<sequence length="230" mass="25434">MPPTTITARRGSHVHLSASQRLRITNPSGHQVVDLWAFPLSPLVPTWLSTSQSRQKFGRITPTIDSTFVDTHRNPVLTLIEDTSPGVHDMLYPACDDHRYTEQGAEGHDSCAQNLRTELAAFVTSISPEQKQFYSLSELENKIKVWGWTPEPLNVFMNVSVIGETVGERDGAQTKMLSVQKPVCEAGDYVVLRAEVECLVVMSACPNDLLDTNGGKPSDAVYEVYTKAEC</sequence>
<dbReference type="InterPro" id="IPR018959">
    <property type="entry name" value="DUF1989"/>
</dbReference>
<keyword evidence="3" id="KW-1185">Reference proteome</keyword>
<dbReference type="Proteomes" id="UP000799770">
    <property type="component" value="Unassembled WGS sequence"/>
</dbReference>
<protein>
    <recommendedName>
        <fullName evidence="1">DUF1989 domain-containing protein</fullName>
    </recommendedName>
</protein>
<dbReference type="PANTHER" id="PTHR31527">
    <property type="entry name" value="RE64534P"/>
    <property type="match status" value="1"/>
</dbReference>
<feature type="domain" description="DUF1989" evidence="1">
    <location>
        <begin position="5"/>
        <end position="199"/>
    </location>
</feature>
<dbReference type="EMBL" id="ML977327">
    <property type="protein sequence ID" value="KAF2113646.1"/>
    <property type="molecule type" value="Genomic_DNA"/>
</dbReference>
<dbReference type="Pfam" id="PF09347">
    <property type="entry name" value="DUF1989"/>
    <property type="match status" value="1"/>
</dbReference>
<reference evidence="2" key="1">
    <citation type="journal article" date="2020" name="Stud. Mycol.">
        <title>101 Dothideomycetes genomes: a test case for predicting lifestyles and emergence of pathogens.</title>
        <authorList>
            <person name="Haridas S."/>
            <person name="Albert R."/>
            <person name="Binder M."/>
            <person name="Bloem J."/>
            <person name="Labutti K."/>
            <person name="Salamov A."/>
            <person name="Andreopoulos B."/>
            <person name="Baker S."/>
            <person name="Barry K."/>
            <person name="Bills G."/>
            <person name="Bluhm B."/>
            <person name="Cannon C."/>
            <person name="Castanera R."/>
            <person name="Culley D."/>
            <person name="Daum C."/>
            <person name="Ezra D."/>
            <person name="Gonzalez J."/>
            <person name="Henrissat B."/>
            <person name="Kuo A."/>
            <person name="Liang C."/>
            <person name="Lipzen A."/>
            <person name="Lutzoni F."/>
            <person name="Magnuson J."/>
            <person name="Mondo S."/>
            <person name="Nolan M."/>
            <person name="Ohm R."/>
            <person name="Pangilinan J."/>
            <person name="Park H.-J."/>
            <person name="Ramirez L."/>
            <person name="Alfaro M."/>
            <person name="Sun H."/>
            <person name="Tritt A."/>
            <person name="Yoshinaga Y."/>
            <person name="Zwiers L.-H."/>
            <person name="Turgeon B."/>
            <person name="Goodwin S."/>
            <person name="Spatafora J."/>
            <person name="Crous P."/>
            <person name="Grigoriev I."/>
        </authorList>
    </citation>
    <scope>NUCLEOTIDE SEQUENCE</scope>
    <source>
        <strain evidence="2">CBS 627.86</strain>
    </source>
</reference>
<dbReference type="PANTHER" id="PTHR31527:SF0">
    <property type="entry name" value="RE64534P"/>
    <property type="match status" value="1"/>
</dbReference>
<evidence type="ECO:0000313" key="3">
    <source>
        <dbReference type="Proteomes" id="UP000799770"/>
    </source>
</evidence>
<dbReference type="OrthoDB" id="504708at2759"/>
<evidence type="ECO:0000259" key="1">
    <source>
        <dbReference type="Pfam" id="PF09347"/>
    </source>
</evidence>
<dbReference type="AlphaFoldDB" id="A0A6A5Z3K7"/>
<organism evidence="2 3">
    <name type="scientific">Lophiotrema nucula</name>
    <dbReference type="NCBI Taxonomy" id="690887"/>
    <lineage>
        <taxon>Eukaryota</taxon>
        <taxon>Fungi</taxon>
        <taxon>Dikarya</taxon>
        <taxon>Ascomycota</taxon>
        <taxon>Pezizomycotina</taxon>
        <taxon>Dothideomycetes</taxon>
        <taxon>Pleosporomycetidae</taxon>
        <taxon>Pleosporales</taxon>
        <taxon>Lophiotremataceae</taxon>
        <taxon>Lophiotrema</taxon>
    </lineage>
</organism>
<proteinExistence type="predicted"/>
<accession>A0A6A5Z3K7</accession>